<reference evidence="4" key="1">
    <citation type="submission" date="2017-03" db="EMBL/GenBank/DDBJ databases">
        <authorList>
            <person name="Monnet C."/>
        </authorList>
    </citation>
    <scope>NUCLEOTIDE SEQUENCE [LARGE SCALE GENOMIC DNA]</scope>
    <source>
        <strain evidence="4">SJ5-8</strain>
    </source>
</reference>
<dbReference type="EMBL" id="FXZM01000010">
    <property type="protein sequence ID" value="SMY12552.1"/>
    <property type="molecule type" value="Genomic_DNA"/>
</dbReference>
<feature type="transmembrane region" description="Helical" evidence="1">
    <location>
        <begin position="30"/>
        <end position="56"/>
    </location>
</feature>
<evidence type="ECO:0000256" key="1">
    <source>
        <dbReference type="SAM" id="Phobius"/>
    </source>
</evidence>
<dbReference type="Proteomes" id="UP000234462">
    <property type="component" value="Unassembled WGS sequence"/>
</dbReference>
<organism evidence="3 4">
    <name type="scientific">Brevibacterium jeotgali</name>
    <dbReference type="NCBI Taxonomy" id="1262550"/>
    <lineage>
        <taxon>Bacteria</taxon>
        <taxon>Bacillati</taxon>
        <taxon>Actinomycetota</taxon>
        <taxon>Actinomycetes</taxon>
        <taxon>Micrococcales</taxon>
        <taxon>Brevibacteriaceae</taxon>
        <taxon>Brevibacterium</taxon>
    </lineage>
</organism>
<keyword evidence="1" id="KW-0812">Transmembrane</keyword>
<keyword evidence="1" id="KW-0472">Membrane</keyword>
<keyword evidence="4" id="KW-1185">Reference proteome</keyword>
<dbReference type="PANTHER" id="PTHR34351:SF1">
    <property type="entry name" value="SLR1927 PROTEIN"/>
    <property type="match status" value="1"/>
</dbReference>
<evidence type="ECO:0000313" key="3">
    <source>
        <dbReference type="EMBL" id="SMY12552.1"/>
    </source>
</evidence>
<evidence type="ECO:0000313" key="4">
    <source>
        <dbReference type="Proteomes" id="UP000234462"/>
    </source>
</evidence>
<dbReference type="Pfam" id="PF01882">
    <property type="entry name" value="DUF58"/>
    <property type="match status" value="1"/>
</dbReference>
<protein>
    <recommendedName>
        <fullName evidence="2">DUF58 domain-containing protein</fullName>
    </recommendedName>
</protein>
<dbReference type="RefSeq" id="WP_101589484.1">
    <property type="nucleotide sequence ID" value="NZ_FXZM01000010.1"/>
</dbReference>
<keyword evidence="1" id="KW-1133">Transmembrane helix</keyword>
<gene>
    <name evidence="3" type="ORF">BJEO58_02150</name>
</gene>
<proteinExistence type="predicted"/>
<dbReference type="PANTHER" id="PTHR34351">
    <property type="entry name" value="SLR1927 PROTEIN-RELATED"/>
    <property type="match status" value="1"/>
</dbReference>
<name>A0A2H1L6Q4_9MICO</name>
<dbReference type="AlphaFoldDB" id="A0A2H1L6Q4"/>
<dbReference type="OrthoDB" id="9812729at2"/>
<sequence length="381" mass="40675">MRPTASGLIFLFLGAALGIAAYRFSLPGILPAGLLLVALVLLSGLVVAVASGRLAVALSSRMRHVDGSPLTTVGTEAQVDLSVRNRTPLPVGSFTLELRMEDGFGPDRTLRLPGLPARGEDGASVTVVPTRRGRSGVADVGLRIEGPFGLVTRRRRTGTRLSVAVAVPDQRLPVHSSPRTSLDQSDSDRLLRGTSTLDFHTREYVPGDDMRHVHWSSTARMGELMVRERAHEETPTAVILLDTLGADPEGHGADIAVTAAAAAALHHLDRDSEVVFWSGPTRLRLASGRGRDAVRLESARHPAGAQVPDDANVPTSAWHVSVCTLTTERADALSSRLPRGQARSRFVVEELDDDGVSLDTALFGGALSVPHQWRRSPGAVR</sequence>
<evidence type="ECO:0000259" key="2">
    <source>
        <dbReference type="Pfam" id="PF01882"/>
    </source>
</evidence>
<accession>A0A2H1L6Q4</accession>
<dbReference type="InterPro" id="IPR002881">
    <property type="entry name" value="DUF58"/>
</dbReference>
<feature type="domain" description="DUF58" evidence="2">
    <location>
        <begin position="201"/>
        <end position="265"/>
    </location>
</feature>